<dbReference type="Proteomes" id="UP000220078">
    <property type="component" value="Unassembled WGS sequence"/>
</dbReference>
<gene>
    <name evidence="16" type="ORF">CN551_26420</name>
</gene>
<evidence type="ECO:0000256" key="10">
    <source>
        <dbReference type="ARBA" id="ARBA00023002"/>
    </source>
</evidence>
<dbReference type="GO" id="GO:0080132">
    <property type="term" value="F:fatty acid 2-hydroxylase activity"/>
    <property type="evidence" value="ECO:0007669"/>
    <property type="project" value="InterPro"/>
</dbReference>
<comment type="subcellular location">
    <subcellularLocation>
        <location evidence="2">Endoplasmic reticulum membrane</location>
        <topology evidence="2">Multi-pass membrane protein</topology>
    </subcellularLocation>
</comment>
<dbReference type="InterPro" id="IPR014430">
    <property type="entry name" value="Scs7"/>
</dbReference>
<name>A0AB36SX95_9BACI</name>
<keyword evidence="7" id="KW-0276">Fatty acid metabolism</keyword>
<evidence type="ECO:0000256" key="7">
    <source>
        <dbReference type="ARBA" id="ARBA00022832"/>
    </source>
</evidence>
<organism evidence="16 17">
    <name type="scientific">Bacillus toyonensis</name>
    <dbReference type="NCBI Taxonomy" id="155322"/>
    <lineage>
        <taxon>Bacteria</taxon>
        <taxon>Bacillati</taxon>
        <taxon>Bacillota</taxon>
        <taxon>Bacilli</taxon>
        <taxon>Bacillales</taxon>
        <taxon>Bacillaceae</taxon>
        <taxon>Bacillus</taxon>
        <taxon>Bacillus cereus group</taxon>
    </lineage>
</organism>
<reference evidence="16 17" key="1">
    <citation type="submission" date="2017-09" db="EMBL/GenBank/DDBJ databases">
        <title>Large-scale bioinformatics analysis of Bacillus genomes uncovers conserved roles of natural products in bacterial physiology.</title>
        <authorList>
            <consortium name="Agbiome Team Llc"/>
            <person name="Bleich R.M."/>
            <person name="Kirk G.J."/>
            <person name="Santa Maria K.C."/>
            <person name="Allen S.E."/>
            <person name="Farag S."/>
            <person name="Shank E.A."/>
            <person name="Bowers A."/>
        </authorList>
    </citation>
    <scope>NUCLEOTIDE SEQUENCE [LARGE SCALE GENOMIC DNA]</scope>
    <source>
        <strain evidence="16 17">AFS027629</strain>
    </source>
</reference>
<evidence type="ECO:0000313" key="16">
    <source>
        <dbReference type="EMBL" id="PEN85065.1"/>
    </source>
</evidence>
<keyword evidence="8" id="KW-0862">Zinc</keyword>
<feature type="transmembrane region" description="Helical" evidence="14">
    <location>
        <begin position="7"/>
        <end position="26"/>
    </location>
</feature>
<dbReference type="RefSeq" id="WP_000832144.1">
    <property type="nucleotide sequence ID" value="NZ_JBEUTG010000024.1"/>
</dbReference>
<keyword evidence="12 14" id="KW-0472">Membrane</keyword>
<keyword evidence="6" id="KW-0256">Endoplasmic reticulum</keyword>
<keyword evidence="13" id="KW-0275">Fatty acid biosynthesis</keyword>
<dbReference type="EMBL" id="NUAP01000051">
    <property type="protein sequence ID" value="PEN85065.1"/>
    <property type="molecule type" value="Genomic_DNA"/>
</dbReference>
<comment type="cofactor">
    <cofactor evidence="1">
        <name>Zn(2+)</name>
        <dbReference type="ChEBI" id="CHEBI:29105"/>
    </cofactor>
</comment>
<evidence type="ECO:0000256" key="4">
    <source>
        <dbReference type="ARBA" id="ARBA00022692"/>
    </source>
</evidence>
<dbReference type="Pfam" id="PF04116">
    <property type="entry name" value="FA_hydroxylase"/>
    <property type="match status" value="1"/>
</dbReference>
<evidence type="ECO:0000256" key="5">
    <source>
        <dbReference type="ARBA" id="ARBA00022723"/>
    </source>
</evidence>
<dbReference type="GO" id="GO:0005506">
    <property type="term" value="F:iron ion binding"/>
    <property type="evidence" value="ECO:0007669"/>
    <property type="project" value="InterPro"/>
</dbReference>
<evidence type="ECO:0000256" key="12">
    <source>
        <dbReference type="ARBA" id="ARBA00023136"/>
    </source>
</evidence>
<keyword evidence="10" id="KW-0560">Oxidoreductase</keyword>
<dbReference type="PANTHER" id="PTHR12863">
    <property type="entry name" value="FATTY ACID HYDROXYLASE"/>
    <property type="match status" value="1"/>
</dbReference>
<evidence type="ECO:0000256" key="9">
    <source>
        <dbReference type="ARBA" id="ARBA00022989"/>
    </source>
</evidence>
<dbReference type="GO" id="GO:0006633">
    <property type="term" value="P:fatty acid biosynthetic process"/>
    <property type="evidence" value="ECO:0007669"/>
    <property type="project" value="UniProtKB-KW"/>
</dbReference>
<feature type="transmembrane region" description="Helical" evidence="14">
    <location>
        <begin position="90"/>
        <end position="112"/>
    </location>
</feature>
<evidence type="ECO:0000256" key="2">
    <source>
        <dbReference type="ARBA" id="ARBA00004477"/>
    </source>
</evidence>
<feature type="domain" description="Fatty acid hydroxylase" evidence="15">
    <location>
        <begin position="42"/>
        <end position="183"/>
    </location>
</feature>
<keyword evidence="5" id="KW-0479">Metal-binding</keyword>
<keyword evidence="11" id="KW-0443">Lipid metabolism</keyword>
<feature type="transmembrane region" description="Helical" evidence="14">
    <location>
        <begin position="32"/>
        <end position="50"/>
    </location>
</feature>
<evidence type="ECO:0000256" key="11">
    <source>
        <dbReference type="ARBA" id="ARBA00023098"/>
    </source>
</evidence>
<protein>
    <submittedName>
        <fullName evidence="16">Fatty acid hydroxylase</fullName>
    </submittedName>
</protein>
<evidence type="ECO:0000256" key="1">
    <source>
        <dbReference type="ARBA" id="ARBA00001947"/>
    </source>
</evidence>
<keyword evidence="9 14" id="KW-1133">Transmembrane helix</keyword>
<accession>A0AB36SX95</accession>
<keyword evidence="3" id="KW-0444">Lipid biosynthesis</keyword>
<proteinExistence type="predicted"/>
<evidence type="ECO:0000256" key="8">
    <source>
        <dbReference type="ARBA" id="ARBA00022833"/>
    </source>
</evidence>
<evidence type="ECO:0000256" key="3">
    <source>
        <dbReference type="ARBA" id="ARBA00022516"/>
    </source>
</evidence>
<evidence type="ECO:0000256" key="14">
    <source>
        <dbReference type="SAM" id="Phobius"/>
    </source>
</evidence>
<feature type="transmembrane region" description="Helical" evidence="14">
    <location>
        <begin position="118"/>
        <end position="135"/>
    </location>
</feature>
<keyword evidence="4 14" id="KW-0812">Transmembrane</keyword>
<evidence type="ECO:0000256" key="6">
    <source>
        <dbReference type="ARBA" id="ARBA00022824"/>
    </source>
</evidence>
<dbReference type="InterPro" id="IPR006694">
    <property type="entry name" value="Fatty_acid_hydroxylase"/>
</dbReference>
<dbReference type="GO" id="GO:0016020">
    <property type="term" value="C:membrane"/>
    <property type="evidence" value="ECO:0007669"/>
    <property type="project" value="InterPro"/>
</dbReference>
<dbReference type="PANTHER" id="PTHR12863:SF1">
    <property type="entry name" value="FATTY ACID 2-HYDROXYLASE"/>
    <property type="match status" value="1"/>
</dbReference>
<dbReference type="AlphaFoldDB" id="A0AB36SX95"/>
<sequence length="239" mass="28271">MKRVGKEFFLQHDIVIMYSILFIFIIILKMQFFTWIGMLACLLGIVFYTLNEYMTHRFLFHLKPPKNVFLLKMLRRLHYDHHVYPDDLKLLFLPVWFSVPSFTIYLLISYGITKSVTVTLSFGIGMIIMLLVYEWKHYIAHKPIRPVTKFGRWLKKQHILHHYKNEKFWFGVSNPVFDFIFGTLKDGKDVELSETARNLEKERSGAISTTSFLTRKKCVRVFVRIGLIIGVGCTKPIRI</sequence>
<evidence type="ECO:0000256" key="13">
    <source>
        <dbReference type="ARBA" id="ARBA00023160"/>
    </source>
</evidence>
<evidence type="ECO:0000313" key="17">
    <source>
        <dbReference type="Proteomes" id="UP000220078"/>
    </source>
</evidence>
<comment type="caution">
    <text evidence="16">The sequence shown here is derived from an EMBL/GenBank/DDBJ whole genome shotgun (WGS) entry which is preliminary data.</text>
</comment>
<evidence type="ECO:0000259" key="15">
    <source>
        <dbReference type="Pfam" id="PF04116"/>
    </source>
</evidence>